<keyword evidence="1" id="KW-0677">Repeat</keyword>
<evidence type="ECO:0000313" key="3">
    <source>
        <dbReference type="Proteomes" id="UP000663844"/>
    </source>
</evidence>
<protein>
    <submittedName>
        <fullName evidence="2">Uncharacterized protein</fullName>
    </submittedName>
</protein>
<accession>A0A820G4Y1</accession>
<feature type="non-terminal residue" evidence="2">
    <location>
        <position position="1"/>
    </location>
</feature>
<organism evidence="2 3">
    <name type="scientific">Adineta steineri</name>
    <dbReference type="NCBI Taxonomy" id="433720"/>
    <lineage>
        <taxon>Eukaryota</taxon>
        <taxon>Metazoa</taxon>
        <taxon>Spiralia</taxon>
        <taxon>Gnathifera</taxon>
        <taxon>Rotifera</taxon>
        <taxon>Eurotatoria</taxon>
        <taxon>Bdelloidea</taxon>
        <taxon>Adinetida</taxon>
        <taxon>Adinetidae</taxon>
        <taxon>Adineta</taxon>
    </lineage>
</organism>
<dbReference type="Pfam" id="PF01436">
    <property type="entry name" value="NHL"/>
    <property type="match status" value="1"/>
</dbReference>
<reference evidence="2" key="1">
    <citation type="submission" date="2021-02" db="EMBL/GenBank/DDBJ databases">
        <authorList>
            <person name="Nowell W R."/>
        </authorList>
    </citation>
    <scope>NUCLEOTIDE SEQUENCE</scope>
</reference>
<gene>
    <name evidence="2" type="ORF">OXD698_LOCUS44676</name>
</gene>
<dbReference type="Gene3D" id="2.120.10.30">
    <property type="entry name" value="TolB, C-terminal domain"/>
    <property type="match status" value="1"/>
</dbReference>
<sequence>PSQIRLDSNYNLYVVDTNNSRIQRFDLISNGC</sequence>
<dbReference type="EMBL" id="CAJOAZ010013953">
    <property type="protein sequence ID" value="CAF4274037.1"/>
    <property type="molecule type" value="Genomic_DNA"/>
</dbReference>
<comment type="caution">
    <text evidence="2">The sequence shown here is derived from an EMBL/GenBank/DDBJ whole genome shotgun (WGS) entry which is preliminary data.</text>
</comment>
<dbReference type="InterPro" id="IPR011042">
    <property type="entry name" value="6-blade_b-propeller_TolB-like"/>
</dbReference>
<name>A0A820G4Y1_9BILA</name>
<proteinExistence type="predicted"/>
<evidence type="ECO:0000256" key="1">
    <source>
        <dbReference type="ARBA" id="ARBA00022737"/>
    </source>
</evidence>
<dbReference type="InterPro" id="IPR001258">
    <property type="entry name" value="NHL_repeat"/>
</dbReference>
<dbReference type="AlphaFoldDB" id="A0A820G4Y1"/>
<dbReference type="Proteomes" id="UP000663844">
    <property type="component" value="Unassembled WGS sequence"/>
</dbReference>
<evidence type="ECO:0000313" key="2">
    <source>
        <dbReference type="EMBL" id="CAF4274037.1"/>
    </source>
</evidence>